<dbReference type="EMBL" id="VKGK01000062">
    <property type="protein sequence ID" value="TRY10308.1"/>
    <property type="molecule type" value="Genomic_DNA"/>
</dbReference>
<organism evidence="1 2">
    <name type="scientific">Shewanella hanedai</name>
    <name type="common">Alteromonas hanedai</name>
    <dbReference type="NCBI Taxonomy" id="25"/>
    <lineage>
        <taxon>Bacteria</taxon>
        <taxon>Pseudomonadati</taxon>
        <taxon>Pseudomonadota</taxon>
        <taxon>Gammaproteobacteria</taxon>
        <taxon>Alteromonadales</taxon>
        <taxon>Shewanellaceae</taxon>
        <taxon>Shewanella</taxon>
    </lineage>
</organism>
<protein>
    <recommendedName>
        <fullName evidence="3">Cadherin domain-containing protein</fullName>
    </recommendedName>
</protein>
<feature type="non-terminal residue" evidence="1">
    <location>
        <position position="264"/>
    </location>
</feature>
<keyword evidence="2" id="KW-1185">Reference proteome</keyword>
<dbReference type="InterPro" id="IPR013783">
    <property type="entry name" value="Ig-like_fold"/>
</dbReference>
<dbReference type="RefSeq" id="WP_221936150.1">
    <property type="nucleotide sequence ID" value="NZ_VKGK01000062.1"/>
</dbReference>
<accession>A0A553JCY6</accession>
<dbReference type="Gene3D" id="2.60.40.3440">
    <property type="match status" value="1"/>
</dbReference>
<comment type="caution">
    <text evidence="1">The sequence shown here is derived from an EMBL/GenBank/DDBJ whole genome shotgun (WGS) entry which is preliminary data.</text>
</comment>
<evidence type="ECO:0008006" key="3">
    <source>
        <dbReference type="Google" id="ProtNLM"/>
    </source>
</evidence>
<gene>
    <name evidence="1" type="ORF">FN961_25410</name>
</gene>
<evidence type="ECO:0000313" key="2">
    <source>
        <dbReference type="Proteomes" id="UP000318126"/>
    </source>
</evidence>
<dbReference type="Proteomes" id="UP000318126">
    <property type="component" value="Unassembled WGS sequence"/>
</dbReference>
<reference evidence="2" key="1">
    <citation type="submission" date="2019-07" db="EMBL/GenBank/DDBJ databases">
        <title>Shewanella sp. YLB-08 draft genomic sequence.</title>
        <authorList>
            <person name="Yu L."/>
        </authorList>
    </citation>
    <scope>NUCLEOTIDE SEQUENCE [LARGE SCALE GENOMIC DNA]</scope>
    <source>
        <strain evidence="2">JCM 20706</strain>
    </source>
</reference>
<name>A0A553JCY6_SHEHA</name>
<sequence length="264" mass="27991">MHPASWMMKLFLITLFLFSFSVLGSTANLSVIEDGSLSIFPPHYGVTYSDNNTSVSSASHGATFVNQAINKVIYNPNNNFCGSDSFVITHVGLPEPDGRRRGGGRVSIERVTINVSVTCVNDKPLFSYLANKTVSEDAASQIINFTISDIDTSVYSINLGRSTSNSSLLPTNNISLGGSGANRTVTFRPVANKYGRATVTISANDGANTATRSFIVTVNPVNDAPTISGIGTQSLNEDSSKAIGFSIADIETATTSLSVTRRSS</sequence>
<dbReference type="Gene3D" id="2.60.40.10">
    <property type="entry name" value="Immunoglobulins"/>
    <property type="match status" value="1"/>
</dbReference>
<dbReference type="AlphaFoldDB" id="A0A553JCY6"/>
<proteinExistence type="predicted"/>
<evidence type="ECO:0000313" key="1">
    <source>
        <dbReference type="EMBL" id="TRY10308.1"/>
    </source>
</evidence>